<sequence>MDLRSLILVLSSAVLALSSFVFGWKFVKKRNYLLGIEMWVVGTSATNAIFFFATGNEISYAIAHFFDSFSRGFGMPVIAVAGMMAITHGYKPSIRQDVMAFVLSSAATFVLIGAHFIQGVLPYYYVVMWTLLSIYLAYVIKRLLGIGAVLQAVALLLALVTSQAIACIYDFYKIPGEETNVFFNFFTLALCSWAYFSPAVYYAYCALERARGEDLALNRVARYSH</sequence>
<dbReference type="Proteomes" id="UP000253501">
    <property type="component" value="Unassembled WGS sequence"/>
</dbReference>
<feature type="transmembrane region" description="Helical" evidence="1">
    <location>
        <begin position="123"/>
        <end position="140"/>
    </location>
</feature>
<evidence type="ECO:0000313" key="2">
    <source>
        <dbReference type="EMBL" id="RCJ05061.1"/>
    </source>
</evidence>
<keyword evidence="1" id="KW-1133">Transmembrane helix</keyword>
<feature type="transmembrane region" description="Helical" evidence="1">
    <location>
        <begin position="184"/>
        <end position="204"/>
    </location>
</feature>
<accession>A0A367PB24</accession>
<reference evidence="2 3" key="1">
    <citation type="submission" date="2018-04" db="EMBL/GenBank/DDBJ databases">
        <title>Cupriavidus necator CR12 genome sequencing and assembly.</title>
        <authorList>
            <person name="Ben Fekih I."/>
            <person name="Mazhar H.S."/>
            <person name="Bello S.K."/>
            <person name="Rensing C."/>
        </authorList>
    </citation>
    <scope>NUCLEOTIDE SEQUENCE [LARGE SCALE GENOMIC DNA]</scope>
    <source>
        <strain evidence="2 3">CR12</strain>
    </source>
</reference>
<dbReference type="RefSeq" id="WP_114134853.1">
    <property type="nucleotide sequence ID" value="NZ_CP068436.1"/>
</dbReference>
<gene>
    <name evidence="2" type="ORF">DDK22_28660</name>
</gene>
<evidence type="ECO:0000256" key="1">
    <source>
        <dbReference type="SAM" id="Phobius"/>
    </source>
</evidence>
<evidence type="ECO:0000313" key="3">
    <source>
        <dbReference type="Proteomes" id="UP000253501"/>
    </source>
</evidence>
<dbReference type="EMBL" id="QDHA01000084">
    <property type="protein sequence ID" value="RCJ05061.1"/>
    <property type="molecule type" value="Genomic_DNA"/>
</dbReference>
<feature type="transmembrane region" description="Helical" evidence="1">
    <location>
        <begin position="98"/>
        <end position="117"/>
    </location>
</feature>
<feature type="transmembrane region" description="Helical" evidence="1">
    <location>
        <begin position="69"/>
        <end position="86"/>
    </location>
</feature>
<feature type="transmembrane region" description="Helical" evidence="1">
    <location>
        <begin position="152"/>
        <end position="172"/>
    </location>
</feature>
<comment type="caution">
    <text evidence="2">The sequence shown here is derived from an EMBL/GenBank/DDBJ whole genome shotgun (WGS) entry which is preliminary data.</text>
</comment>
<proteinExistence type="predicted"/>
<feature type="transmembrane region" description="Helical" evidence="1">
    <location>
        <begin position="6"/>
        <end position="27"/>
    </location>
</feature>
<dbReference type="AlphaFoldDB" id="A0A367PB24"/>
<name>A0A367PB24_CUPNE</name>
<feature type="transmembrane region" description="Helical" evidence="1">
    <location>
        <begin position="39"/>
        <end position="63"/>
    </location>
</feature>
<organism evidence="2 3">
    <name type="scientific">Cupriavidus necator</name>
    <name type="common">Alcaligenes eutrophus</name>
    <name type="synonym">Ralstonia eutropha</name>
    <dbReference type="NCBI Taxonomy" id="106590"/>
    <lineage>
        <taxon>Bacteria</taxon>
        <taxon>Pseudomonadati</taxon>
        <taxon>Pseudomonadota</taxon>
        <taxon>Betaproteobacteria</taxon>
        <taxon>Burkholderiales</taxon>
        <taxon>Burkholderiaceae</taxon>
        <taxon>Cupriavidus</taxon>
    </lineage>
</organism>
<protein>
    <submittedName>
        <fullName evidence="2">Uncharacterized protein</fullName>
    </submittedName>
</protein>
<keyword evidence="1" id="KW-0812">Transmembrane</keyword>
<keyword evidence="1" id="KW-0472">Membrane</keyword>